<feature type="transmembrane region" description="Helical" evidence="5">
    <location>
        <begin position="330"/>
        <end position="350"/>
    </location>
</feature>
<dbReference type="PROSITE" id="PS50801">
    <property type="entry name" value="STAS"/>
    <property type="match status" value="1"/>
</dbReference>
<dbReference type="SUPFAM" id="SSF52091">
    <property type="entry name" value="SpoIIaa-like"/>
    <property type="match status" value="1"/>
</dbReference>
<dbReference type="InterPro" id="IPR011547">
    <property type="entry name" value="SLC26A/SulP_dom"/>
</dbReference>
<proteinExistence type="predicted"/>
<dbReference type="Pfam" id="PF00916">
    <property type="entry name" value="Sulfate_transp"/>
    <property type="match status" value="1"/>
</dbReference>
<dbReference type="Proteomes" id="UP001208690">
    <property type="component" value="Unassembled WGS sequence"/>
</dbReference>
<organism evidence="7 8">
    <name type="scientific">Roseobacter sinensis</name>
    <dbReference type="NCBI Taxonomy" id="2931391"/>
    <lineage>
        <taxon>Bacteria</taxon>
        <taxon>Pseudomonadati</taxon>
        <taxon>Pseudomonadota</taxon>
        <taxon>Alphaproteobacteria</taxon>
        <taxon>Rhodobacterales</taxon>
        <taxon>Roseobacteraceae</taxon>
        <taxon>Roseobacter</taxon>
    </lineage>
</organism>
<feature type="transmembrane region" description="Helical" evidence="5">
    <location>
        <begin position="35"/>
        <end position="55"/>
    </location>
</feature>
<protein>
    <submittedName>
        <fullName evidence="7">SulP family inorganic anion transporter</fullName>
    </submittedName>
</protein>
<feature type="transmembrane region" description="Helical" evidence="5">
    <location>
        <begin position="356"/>
        <end position="375"/>
    </location>
</feature>
<feature type="transmembrane region" description="Helical" evidence="5">
    <location>
        <begin position="256"/>
        <end position="279"/>
    </location>
</feature>
<feature type="transmembrane region" description="Helical" evidence="5">
    <location>
        <begin position="387"/>
        <end position="418"/>
    </location>
</feature>
<evidence type="ECO:0000256" key="1">
    <source>
        <dbReference type="ARBA" id="ARBA00004141"/>
    </source>
</evidence>
<feature type="transmembrane region" description="Helical" evidence="5">
    <location>
        <begin position="106"/>
        <end position="124"/>
    </location>
</feature>
<dbReference type="PANTHER" id="PTHR43310">
    <property type="entry name" value="SULFATE TRANSPORTER YBAR-RELATED"/>
    <property type="match status" value="1"/>
</dbReference>
<dbReference type="RefSeq" id="WP_263844850.1">
    <property type="nucleotide sequence ID" value="NZ_JALIEB010000009.1"/>
</dbReference>
<evidence type="ECO:0000313" key="8">
    <source>
        <dbReference type="Proteomes" id="UP001208690"/>
    </source>
</evidence>
<accession>A0ABT3BG15</accession>
<dbReference type="InterPro" id="IPR002645">
    <property type="entry name" value="STAS_dom"/>
</dbReference>
<keyword evidence="4 5" id="KW-0472">Membrane</keyword>
<evidence type="ECO:0000256" key="3">
    <source>
        <dbReference type="ARBA" id="ARBA00022989"/>
    </source>
</evidence>
<dbReference type="Gene3D" id="3.30.750.24">
    <property type="entry name" value="STAS domain"/>
    <property type="match status" value="1"/>
</dbReference>
<evidence type="ECO:0000256" key="2">
    <source>
        <dbReference type="ARBA" id="ARBA00022692"/>
    </source>
</evidence>
<gene>
    <name evidence="7" type="ORF">MUB52_13915</name>
</gene>
<keyword evidence="8" id="KW-1185">Reference proteome</keyword>
<evidence type="ECO:0000259" key="6">
    <source>
        <dbReference type="PROSITE" id="PS50801"/>
    </source>
</evidence>
<comment type="subcellular location">
    <subcellularLocation>
        <location evidence="1">Membrane</location>
        <topology evidence="1">Multi-pass membrane protein</topology>
    </subcellularLocation>
</comment>
<name>A0ABT3BG15_9RHOB</name>
<evidence type="ECO:0000313" key="7">
    <source>
        <dbReference type="EMBL" id="MCV3272530.1"/>
    </source>
</evidence>
<dbReference type="PANTHER" id="PTHR43310:SF1">
    <property type="entry name" value="SULFATE TRANSPORTER YBAR-RELATED"/>
    <property type="match status" value="1"/>
</dbReference>
<comment type="caution">
    <text evidence="7">The sequence shown here is derived from an EMBL/GenBank/DDBJ whole genome shotgun (WGS) entry which is preliminary data.</text>
</comment>
<reference evidence="7 8" key="1">
    <citation type="submission" date="2022-04" db="EMBL/GenBank/DDBJ databases">
        <title>Roseobacter sp. WL0113 is a bacterium isolated from neritic sediment.</title>
        <authorList>
            <person name="Wang L."/>
            <person name="He W."/>
            <person name="Zhang D.-F."/>
        </authorList>
    </citation>
    <scope>NUCLEOTIDE SEQUENCE [LARGE SCALE GENOMIC DNA]</scope>
    <source>
        <strain evidence="7 8">WL0113</strain>
    </source>
</reference>
<keyword evidence="3 5" id="KW-1133">Transmembrane helix</keyword>
<feature type="domain" description="STAS" evidence="6">
    <location>
        <begin position="427"/>
        <end position="516"/>
    </location>
</feature>
<feature type="transmembrane region" description="Helical" evidence="5">
    <location>
        <begin position="181"/>
        <end position="198"/>
    </location>
</feature>
<sequence length="544" mass="57615">MARTTFSTFTKNLDVTDLRWMPGDGFSPQRLRIELLSGLTVALALVPEAVAFAFVAGVHPLVGLYAAFLVGLITALIGGRPGMISGATGALAVVMVSLVATHGVEYLFATVVLMGLLQVFAGVMQWGKFIRLVPHPVMLGFVNGLAIVIFLAQLGQFKVPGTMENTGHGIGGGEWLSGPPLYLMLALVAVTMAIIWVMPRITRAIPAPLAGIGIVAAIVIVFGLEVPRVGDLASIQGGLPSLHIPMVPLTWETFEIILPYAVILAAIGLIESLLTLNLVGDMTNQRGGASQECIAQGVANTVTGFFGGMGGCAMIGQSMINVKSGGRTRVAGIAAAVFLLLFILVGSPLIEQIPLAALVGVMFMVVIGTFAWNSLTILRKVPFTDAFVILLVTVVTVMEDLAVAVVVGVIVSALAYAWNNARRIYATTRESHTEKGAKVYEIHGPLFFGSADGFMELFDVAADPDTVIVDFAESRVVDQSALQAIEAIAAKYEAADKTLMLRHLSRDCHRLLNKAGQLMVDSDDDPDYALAVDYSVRTGMLGGH</sequence>
<dbReference type="InterPro" id="IPR052706">
    <property type="entry name" value="Membrane-Transporter-like"/>
</dbReference>
<dbReference type="Pfam" id="PF01740">
    <property type="entry name" value="STAS"/>
    <property type="match status" value="1"/>
</dbReference>
<evidence type="ECO:0000256" key="4">
    <source>
        <dbReference type="ARBA" id="ARBA00023136"/>
    </source>
</evidence>
<keyword evidence="2 5" id="KW-0812">Transmembrane</keyword>
<feature type="transmembrane region" description="Helical" evidence="5">
    <location>
        <begin position="205"/>
        <end position="224"/>
    </location>
</feature>
<evidence type="ECO:0000256" key="5">
    <source>
        <dbReference type="SAM" id="Phobius"/>
    </source>
</evidence>
<dbReference type="CDD" id="cd07042">
    <property type="entry name" value="STAS_SulP_like_sulfate_transporter"/>
    <property type="match status" value="1"/>
</dbReference>
<dbReference type="EMBL" id="JALIEB010000009">
    <property type="protein sequence ID" value="MCV3272530.1"/>
    <property type="molecule type" value="Genomic_DNA"/>
</dbReference>
<dbReference type="InterPro" id="IPR036513">
    <property type="entry name" value="STAS_dom_sf"/>
</dbReference>
<feature type="transmembrane region" description="Helical" evidence="5">
    <location>
        <begin position="136"/>
        <end position="155"/>
    </location>
</feature>
<feature type="transmembrane region" description="Helical" evidence="5">
    <location>
        <begin position="61"/>
        <end position="78"/>
    </location>
</feature>